<feature type="domain" description="GCVT N-terminal" evidence="8">
    <location>
        <begin position="9"/>
        <end position="257"/>
    </location>
</feature>
<comment type="caution">
    <text evidence="10">The sequence shown here is derived from an EMBL/GenBank/DDBJ whole genome shotgun (WGS) entry which is preliminary data.</text>
</comment>
<name>A0ABU8XQZ5_9PROT</name>
<dbReference type="InterPro" id="IPR028896">
    <property type="entry name" value="GcvT/YgfZ/DmdA"/>
</dbReference>
<evidence type="ECO:0000259" key="8">
    <source>
        <dbReference type="Pfam" id="PF01571"/>
    </source>
</evidence>
<dbReference type="PIRSF" id="PIRSF006487">
    <property type="entry name" value="GcvT"/>
    <property type="match status" value="1"/>
</dbReference>
<dbReference type="Pfam" id="PF08669">
    <property type="entry name" value="GCV_T_C"/>
    <property type="match status" value="1"/>
</dbReference>
<dbReference type="EMBL" id="JBBLZC010000009">
    <property type="protein sequence ID" value="MEK0083593.1"/>
    <property type="molecule type" value="Genomic_DNA"/>
</dbReference>
<feature type="compositionally biased region" description="Basic and acidic residues" evidence="7">
    <location>
        <begin position="291"/>
        <end position="307"/>
    </location>
</feature>
<evidence type="ECO:0000313" key="10">
    <source>
        <dbReference type="EMBL" id="MEK0083593.1"/>
    </source>
</evidence>
<organism evidence="10 11">
    <name type="scientific">Benzoatithermus flavus</name>
    <dbReference type="NCBI Taxonomy" id="3108223"/>
    <lineage>
        <taxon>Bacteria</taxon>
        <taxon>Pseudomonadati</taxon>
        <taxon>Pseudomonadota</taxon>
        <taxon>Alphaproteobacteria</taxon>
        <taxon>Geminicoccales</taxon>
        <taxon>Geminicoccaceae</taxon>
        <taxon>Benzoatithermus</taxon>
    </lineage>
</organism>
<gene>
    <name evidence="10" type="primary">gcvT</name>
    <name evidence="10" type="ORF">U1T56_10555</name>
</gene>
<reference evidence="10 11" key="1">
    <citation type="submission" date="2024-01" db="EMBL/GenBank/DDBJ databases">
        <title>Multi-omics insights into the function and evolution of sodium benzoate biodegradation pathways in Benzoatithermus flavus gen. nov., sp. nov. from hot spring.</title>
        <authorList>
            <person name="Hu C.-J."/>
            <person name="Li W.-J."/>
        </authorList>
    </citation>
    <scope>NUCLEOTIDE SEQUENCE [LARGE SCALE GENOMIC DNA]</scope>
    <source>
        <strain evidence="10 11">SYSU G07066</strain>
    </source>
</reference>
<keyword evidence="11" id="KW-1185">Reference proteome</keyword>
<proteinExistence type="inferred from homology"/>
<keyword evidence="4 10" id="KW-0808">Transferase</keyword>
<feature type="domain" description="Aminomethyltransferase C-terminal" evidence="9">
    <location>
        <begin position="281"/>
        <end position="359"/>
    </location>
</feature>
<dbReference type="GO" id="GO:0004047">
    <property type="term" value="F:aminomethyltransferase activity"/>
    <property type="evidence" value="ECO:0007669"/>
    <property type="project" value="UniProtKB-EC"/>
</dbReference>
<evidence type="ECO:0000256" key="3">
    <source>
        <dbReference type="ARBA" id="ARBA00022576"/>
    </source>
</evidence>
<dbReference type="NCBIfam" id="TIGR00528">
    <property type="entry name" value="gcvT"/>
    <property type="match status" value="1"/>
</dbReference>
<dbReference type="RefSeq" id="WP_418159444.1">
    <property type="nucleotide sequence ID" value="NZ_JBBLZC010000009.1"/>
</dbReference>
<protein>
    <recommendedName>
        <fullName evidence="2">aminomethyltransferase</fullName>
        <ecNumber evidence="2">2.1.2.10</ecNumber>
    </recommendedName>
    <alternativeName>
        <fullName evidence="5">Glycine cleavage system T protein</fullName>
    </alternativeName>
</protein>
<evidence type="ECO:0000256" key="6">
    <source>
        <dbReference type="ARBA" id="ARBA00047665"/>
    </source>
</evidence>
<dbReference type="NCBIfam" id="NF010093">
    <property type="entry name" value="PRK13579.1"/>
    <property type="match status" value="1"/>
</dbReference>
<comment type="catalytic activity">
    <reaction evidence="6">
        <text>N(6)-[(R)-S(8)-aminomethyldihydrolipoyl]-L-lysyl-[protein] + (6S)-5,6,7,8-tetrahydrofolate = N(6)-[(R)-dihydrolipoyl]-L-lysyl-[protein] + (6R)-5,10-methylene-5,6,7,8-tetrahydrofolate + NH4(+)</text>
        <dbReference type="Rhea" id="RHEA:16945"/>
        <dbReference type="Rhea" id="RHEA-COMP:10475"/>
        <dbReference type="Rhea" id="RHEA-COMP:10492"/>
        <dbReference type="ChEBI" id="CHEBI:15636"/>
        <dbReference type="ChEBI" id="CHEBI:28938"/>
        <dbReference type="ChEBI" id="CHEBI:57453"/>
        <dbReference type="ChEBI" id="CHEBI:83100"/>
        <dbReference type="ChEBI" id="CHEBI:83143"/>
        <dbReference type="EC" id="2.1.2.10"/>
    </reaction>
</comment>
<dbReference type="Gene3D" id="3.30.1360.120">
    <property type="entry name" value="Probable tRNA modification gtpase trme, domain 1"/>
    <property type="match status" value="1"/>
</dbReference>
<dbReference type="InterPro" id="IPR013977">
    <property type="entry name" value="GcvT_C"/>
</dbReference>
<dbReference type="Pfam" id="PF01571">
    <property type="entry name" value="GCV_T"/>
    <property type="match status" value="1"/>
</dbReference>
<dbReference type="EC" id="2.1.2.10" evidence="2"/>
<dbReference type="InterPro" id="IPR006223">
    <property type="entry name" value="GcvT"/>
</dbReference>
<dbReference type="Gene3D" id="4.10.1250.10">
    <property type="entry name" value="Aminomethyltransferase fragment"/>
    <property type="match status" value="1"/>
</dbReference>
<accession>A0ABU8XQZ5</accession>
<dbReference type="Proteomes" id="UP001375743">
    <property type="component" value="Unassembled WGS sequence"/>
</dbReference>
<evidence type="ECO:0000256" key="5">
    <source>
        <dbReference type="ARBA" id="ARBA00031395"/>
    </source>
</evidence>
<dbReference type="InterPro" id="IPR027266">
    <property type="entry name" value="TrmE/GcvT-like"/>
</dbReference>
<dbReference type="PANTHER" id="PTHR43757:SF2">
    <property type="entry name" value="AMINOMETHYLTRANSFERASE, MITOCHONDRIAL"/>
    <property type="match status" value="1"/>
</dbReference>
<keyword evidence="3" id="KW-0032">Aminotransferase</keyword>
<evidence type="ECO:0000313" key="11">
    <source>
        <dbReference type="Proteomes" id="UP001375743"/>
    </source>
</evidence>
<dbReference type="InterPro" id="IPR006222">
    <property type="entry name" value="GCVT_N"/>
</dbReference>
<evidence type="ECO:0000256" key="7">
    <source>
        <dbReference type="SAM" id="MobiDB-lite"/>
    </source>
</evidence>
<dbReference type="SUPFAM" id="SSF101790">
    <property type="entry name" value="Aminomethyltransferase beta-barrel domain"/>
    <property type="match status" value="1"/>
</dbReference>
<evidence type="ECO:0000259" key="9">
    <source>
        <dbReference type="Pfam" id="PF08669"/>
    </source>
</evidence>
<evidence type="ECO:0000256" key="2">
    <source>
        <dbReference type="ARBA" id="ARBA00012616"/>
    </source>
</evidence>
<dbReference type="InterPro" id="IPR029043">
    <property type="entry name" value="GcvT/YgfZ_C"/>
</dbReference>
<comment type="similarity">
    <text evidence="1">Belongs to the GcvT family.</text>
</comment>
<dbReference type="SUPFAM" id="SSF103025">
    <property type="entry name" value="Folate-binding domain"/>
    <property type="match status" value="1"/>
</dbReference>
<dbReference type="NCBIfam" id="NF001567">
    <property type="entry name" value="PRK00389.1"/>
    <property type="match status" value="1"/>
</dbReference>
<dbReference type="Gene3D" id="2.40.30.110">
    <property type="entry name" value="Aminomethyltransferase beta-barrel domains"/>
    <property type="match status" value="1"/>
</dbReference>
<evidence type="ECO:0000256" key="1">
    <source>
        <dbReference type="ARBA" id="ARBA00008609"/>
    </source>
</evidence>
<evidence type="ECO:0000256" key="4">
    <source>
        <dbReference type="ARBA" id="ARBA00022679"/>
    </source>
</evidence>
<sequence length="365" mass="38697">MGELKRTPLFDLHRELGARIVPFAGWEMPVQYKAGIIAEHLHCRAAAALFDVSHMGQVRLDGPNAAAALERLVPADIVNLAPGRARYTQLTSETGGILDDLIVSNAGDHLFLVVNAGCRDADIAHLRASLEPEVRVTELADRALLALQGPAAATVLARHAAACAELPFMGTAEMAVDGLSCRVSRLGYTGEDGYEISVAAEDAERLARMLLAHEEVQPAGLGARDSLRLEAGLPLYGHEIDTTTTPVEAGLAWSIQKRRREAGGFAGAETILRQLAEGPARKLVGIRPEGRAPAREGTEIQDPDGRTIGRITSGGFGPSVGAPVAMGYVDAAHAAPGTALNLLVRGKPLPARVAALPFVPRRYHR</sequence>
<dbReference type="Gene3D" id="3.30.70.1400">
    <property type="entry name" value="Aminomethyltransferase beta-barrel domains"/>
    <property type="match status" value="1"/>
</dbReference>
<feature type="region of interest" description="Disordered" evidence="7">
    <location>
        <begin position="291"/>
        <end position="314"/>
    </location>
</feature>
<dbReference type="PANTHER" id="PTHR43757">
    <property type="entry name" value="AMINOMETHYLTRANSFERASE"/>
    <property type="match status" value="1"/>
</dbReference>